<accession>V6LHY4</accession>
<feature type="transmembrane region" description="Helical" evidence="6">
    <location>
        <begin position="497"/>
        <end position="528"/>
    </location>
</feature>
<evidence type="ECO:0000256" key="6">
    <source>
        <dbReference type="RuleBase" id="RU368066"/>
    </source>
</evidence>
<feature type="transmembrane region" description="Helical" evidence="6">
    <location>
        <begin position="338"/>
        <end position="359"/>
    </location>
</feature>
<evidence type="ECO:0000256" key="3">
    <source>
        <dbReference type="ARBA" id="ARBA00022692"/>
    </source>
</evidence>
<feature type="transmembrane region" description="Helical" evidence="6">
    <location>
        <begin position="647"/>
        <end position="672"/>
    </location>
</feature>
<name>V6LHY4_9EUKA</name>
<keyword evidence="5 6" id="KW-0472">Membrane</keyword>
<evidence type="ECO:0000256" key="2">
    <source>
        <dbReference type="ARBA" id="ARBA00007168"/>
    </source>
</evidence>
<dbReference type="AlphaFoldDB" id="V6LHY4"/>
<dbReference type="PANTHER" id="PTHR12385:SF98">
    <property type="entry name" value="CHOLINE TRANSPORTER-LIKE PROTEIN"/>
    <property type="match status" value="1"/>
</dbReference>
<dbReference type="InterPro" id="IPR007603">
    <property type="entry name" value="Choline_transptr-like"/>
</dbReference>
<comment type="subcellular location">
    <subcellularLocation>
        <location evidence="6">Cell membrane</location>
        <topology evidence="6">Multi-pass membrane protein</topology>
    </subcellularLocation>
    <subcellularLocation>
        <location evidence="1">Membrane</location>
        <topology evidence="1">Multi-pass membrane protein</topology>
    </subcellularLocation>
</comment>
<dbReference type="Proteomes" id="UP000018208">
    <property type="component" value="Unassembled WGS sequence"/>
</dbReference>
<organism evidence="7">
    <name type="scientific">Spironucleus salmonicida</name>
    <dbReference type="NCBI Taxonomy" id="348837"/>
    <lineage>
        <taxon>Eukaryota</taxon>
        <taxon>Metamonada</taxon>
        <taxon>Diplomonadida</taxon>
        <taxon>Hexamitidae</taxon>
        <taxon>Hexamitinae</taxon>
        <taxon>Spironucleus</taxon>
    </lineage>
</organism>
<feature type="transmembrane region" description="Helical" evidence="6">
    <location>
        <begin position="55"/>
        <end position="78"/>
    </location>
</feature>
<evidence type="ECO:0000313" key="9">
    <source>
        <dbReference type="Proteomes" id="UP000018208"/>
    </source>
</evidence>
<reference evidence="7 8" key="1">
    <citation type="journal article" date="2014" name="PLoS Genet.">
        <title>The Genome of Spironucleus salmonicida Highlights a Fish Pathogen Adapted to Fluctuating Environments.</title>
        <authorList>
            <person name="Xu F."/>
            <person name="Jerlstrom-Hultqvist J."/>
            <person name="Einarsson E."/>
            <person name="Astvaldsson A."/>
            <person name="Svard S.G."/>
            <person name="Andersson J.O."/>
        </authorList>
    </citation>
    <scope>NUCLEOTIDE SEQUENCE</scope>
    <source>
        <strain evidence="8">ATCC 50377</strain>
    </source>
</reference>
<protein>
    <recommendedName>
        <fullName evidence="6">Choline transporter-like protein</fullName>
    </recommendedName>
</protein>
<feature type="transmembrane region" description="Helical" evidence="6">
    <location>
        <begin position="681"/>
        <end position="701"/>
    </location>
</feature>
<dbReference type="EMBL" id="KI546126">
    <property type="protein sequence ID" value="EST44165.1"/>
    <property type="molecule type" value="Genomic_DNA"/>
</dbReference>
<keyword evidence="9" id="KW-1185">Reference proteome</keyword>
<feature type="transmembrane region" description="Helical" evidence="6">
    <location>
        <begin position="436"/>
        <end position="462"/>
    </location>
</feature>
<gene>
    <name evidence="7" type="ORF">SS50377_16072</name>
    <name evidence="8" type="ORF">SS50377_23871</name>
</gene>
<evidence type="ECO:0000256" key="4">
    <source>
        <dbReference type="ARBA" id="ARBA00022989"/>
    </source>
</evidence>
<evidence type="ECO:0000313" key="8">
    <source>
        <dbReference type="EMBL" id="KAH0573936.1"/>
    </source>
</evidence>
<comment type="similarity">
    <text evidence="2 6">Belongs to the CTL (choline transporter-like) family.</text>
</comment>
<feature type="transmembrane region" description="Helical" evidence="6">
    <location>
        <begin position="549"/>
        <end position="569"/>
    </location>
</feature>
<dbReference type="GO" id="GO:0022857">
    <property type="term" value="F:transmembrane transporter activity"/>
    <property type="evidence" value="ECO:0007669"/>
    <property type="project" value="UniProtKB-UniRule"/>
</dbReference>
<keyword evidence="4 6" id="KW-1133">Transmembrane helix</keyword>
<dbReference type="OrthoDB" id="420519at2759"/>
<dbReference type="GO" id="GO:0005886">
    <property type="term" value="C:plasma membrane"/>
    <property type="evidence" value="ECO:0007669"/>
    <property type="project" value="UniProtKB-SubCell"/>
</dbReference>
<feature type="transmembrane region" description="Helical" evidence="6">
    <location>
        <begin position="311"/>
        <end position="331"/>
    </location>
</feature>
<reference evidence="8" key="2">
    <citation type="submission" date="2020-12" db="EMBL/GenBank/DDBJ databases">
        <title>New Spironucleus salmonicida genome in near-complete chromosomes.</title>
        <authorList>
            <person name="Xu F."/>
            <person name="Kurt Z."/>
            <person name="Jimenez-Gonzalez A."/>
            <person name="Astvaldsson A."/>
            <person name="Andersson J.O."/>
            <person name="Svard S.G."/>
        </authorList>
    </citation>
    <scope>NUCLEOTIDE SEQUENCE</scope>
    <source>
        <strain evidence="8">ATCC 50377</strain>
    </source>
</reference>
<comment type="function">
    <text evidence="6">Choline transporter.</text>
</comment>
<sequence length="743" mass="82302">MTQIDNFQTQGQIFTPVKANVAQYVPSGPESPAISQNAVSASPIMSPKQRKFRDVLCSIIFMLALAAMLGSAVFYKLWTHADQILLIIRPADQNRRVCGLPNQPDFLATDYSRMLSPSQVPDFCQLIQKLHPASGISCDLSDAGRLDPTRTRTFFRKIRPLRTDFSSRAVGFAGLGGTVCMRSDFDCQLQPTTEVLCSADFVDFAGKIDGISAASVKSEYPADEFQAFLAGNPKYTFLSGFCVPVQKFAGSGARTDYELLGPLAQLGVQQCVLRVNLQAQNVAVVGPLLSKIVSFVASVMQSFAFEVKMTYLQIIYGLLCGIAITAVYLVCLRFIVKFVVYGTIIAVVLAAAFGAYYFISLSLQLKISAQNTIDFFGFVDSDLMNKANLFLALGIVIAIVGGLVLLFAILCFKGIRVGIAVIASSVDCMRKVPNIFFIPIFFVVIFVGHLVWTGGIALMYYLSGNYDARGHMFNFTIITEIDGVQTTVQNGCTTALFALYVFMVIWGSFFIHSCLQYMISFHVAYWYFSDKRRTKGVFKQSILCVIKNMGTLLVASFITSLVVFIRMILEYVLRRLELSNKIANSKIIKAAFQVARCCLKCLQKVVEWINRNVVIYSAITGVGYFKSLGGSMKLTMGSFFTSMSVKFLSWIFLTFAKLLIAVGSGVCTWAIIRYTSPFQDLYISGSLLVSVLMFIISYYTVGIVQLTIDSIYMCYLYEDSFMIFDREKGLPVFAPKGLANLLQ</sequence>
<dbReference type="Pfam" id="PF04515">
    <property type="entry name" value="Choline_transpo"/>
    <property type="match status" value="1"/>
</dbReference>
<feature type="transmembrane region" description="Helical" evidence="6">
    <location>
        <begin position="389"/>
        <end position="415"/>
    </location>
</feature>
<evidence type="ECO:0000256" key="5">
    <source>
        <dbReference type="ARBA" id="ARBA00023136"/>
    </source>
</evidence>
<dbReference type="EMBL" id="AUWU02000004">
    <property type="protein sequence ID" value="KAH0573936.1"/>
    <property type="molecule type" value="Genomic_DNA"/>
</dbReference>
<keyword evidence="3 6" id="KW-0812">Transmembrane</keyword>
<proteinExistence type="inferred from homology"/>
<evidence type="ECO:0000313" key="7">
    <source>
        <dbReference type="EMBL" id="EST44165.1"/>
    </source>
</evidence>
<evidence type="ECO:0000256" key="1">
    <source>
        <dbReference type="ARBA" id="ARBA00004141"/>
    </source>
</evidence>
<dbReference type="PANTHER" id="PTHR12385">
    <property type="entry name" value="CHOLINE TRANSPORTER-LIKE (SLC FAMILY 44)"/>
    <property type="match status" value="1"/>
</dbReference>
<dbReference type="VEuPathDB" id="GiardiaDB:SS50377_23871"/>